<accession>A0A1G4AXA0</accession>
<dbReference type="RefSeq" id="XP_022470910.1">
    <property type="nucleotide sequence ID" value="XM_022622600.1"/>
</dbReference>
<dbReference type="PANTHER" id="PTHR38791">
    <property type="entry name" value="ZN(II)2CYS6 TRANSCRIPTION FACTOR (EUROFUNG)-RELATED-RELATED"/>
    <property type="match status" value="1"/>
</dbReference>
<dbReference type="Proteomes" id="UP000176998">
    <property type="component" value="Unassembled WGS sequence"/>
</dbReference>
<evidence type="ECO:0000313" key="2">
    <source>
        <dbReference type="EMBL" id="OHE93746.1"/>
    </source>
</evidence>
<dbReference type="OrthoDB" id="4220372at2759"/>
<comment type="caution">
    <text evidence="2">The sequence shown here is derived from an EMBL/GenBank/DDBJ whole genome shotgun (WGS) entry which is preliminary data.</text>
</comment>
<name>A0A1G4AXA0_9PEZI</name>
<dbReference type="AlphaFoldDB" id="A0A1G4AXA0"/>
<reference evidence="2 3" key="1">
    <citation type="submission" date="2016-09" db="EMBL/GenBank/DDBJ databases">
        <authorList>
            <person name="Capua I."/>
            <person name="De Benedictis P."/>
            <person name="Joannis T."/>
            <person name="Lombin L.H."/>
            <person name="Cattoli G."/>
        </authorList>
    </citation>
    <scope>NUCLEOTIDE SEQUENCE [LARGE SCALE GENOMIC DNA]</scope>
    <source>
        <strain evidence="2 3">IMI 309357</strain>
    </source>
</reference>
<dbReference type="Pfam" id="PF11951">
    <property type="entry name" value="Fungal_trans_2"/>
    <property type="match status" value="1"/>
</dbReference>
<organism evidence="2 3">
    <name type="scientific">Colletotrichum orchidophilum</name>
    <dbReference type="NCBI Taxonomy" id="1209926"/>
    <lineage>
        <taxon>Eukaryota</taxon>
        <taxon>Fungi</taxon>
        <taxon>Dikarya</taxon>
        <taxon>Ascomycota</taxon>
        <taxon>Pezizomycotina</taxon>
        <taxon>Sordariomycetes</taxon>
        <taxon>Hypocreomycetidae</taxon>
        <taxon>Glomerellales</taxon>
        <taxon>Glomerellaceae</taxon>
        <taxon>Colletotrichum</taxon>
    </lineage>
</organism>
<evidence type="ECO:0000256" key="1">
    <source>
        <dbReference type="ARBA" id="ARBA00023242"/>
    </source>
</evidence>
<dbReference type="InterPro" id="IPR021858">
    <property type="entry name" value="Fun_TF"/>
</dbReference>
<protein>
    <recommendedName>
        <fullName evidence="4">C6 zinc finger protein</fullName>
    </recommendedName>
</protein>
<keyword evidence="3" id="KW-1185">Reference proteome</keyword>
<dbReference type="GeneID" id="34564110"/>
<sequence length="348" mass="38469">MAAISNISNAPEVVLRAKERYGQALKATNMALCDPSQATADTTLMTILLLGLFVTIMFESWNDSHAWTTHIEGATALLQLRGKDQFTRELGIQLYIQFRQQILQACMHRGVPVPPALVEITMQFEASRQGTQYNSLRPGSLAVLGFRLVNLSAAMSTQQMTDGDAICQIASDVDSDLKAWALMSLQSRRKFREIGVDTSDGIVCFNGKRHVYNSEWGAQVWNNWRSLSIVTNRIILDHVDKQSFHDDALKEMMRSHSISVIQSLSTDICISAPSLSGSPRQCQSQITPNTKIKLTTITGAPSMIWPLHIVSQEKLNVPSVRSWAVQQLVGIRQSMGIKQAAVLADTVG</sequence>
<dbReference type="STRING" id="1209926.A0A1G4AXA0"/>
<dbReference type="InterPro" id="IPR053175">
    <property type="entry name" value="DHMBA_Reg_Transcription_Factor"/>
</dbReference>
<evidence type="ECO:0008006" key="4">
    <source>
        <dbReference type="Google" id="ProtNLM"/>
    </source>
</evidence>
<evidence type="ECO:0000313" key="3">
    <source>
        <dbReference type="Proteomes" id="UP000176998"/>
    </source>
</evidence>
<keyword evidence="1" id="KW-0539">Nucleus</keyword>
<proteinExistence type="predicted"/>
<gene>
    <name evidence="2" type="ORF">CORC01_10973</name>
</gene>
<dbReference type="EMBL" id="MJBS01000113">
    <property type="protein sequence ID" value="OHE93746.1"/>
    <property type="molecule type" value="Genomic_DNA"/>
</dbReference>